<evidence type="ECO:0000313" key="9">
    <source>
        <dbReference type="Proteomes" id="UP000651085"/>
    </source>
</evidence>
<proteinExistence type="predicted"/>
<dbReference type="SUPFAM" id="SSF46767">
    <property type="entry name" value="Methylated DNA-protein cysteine methyltransferase, C-terminal domain"/>
    <property type="match status" value="1"/>
</dbReference>
<evidence type="ECO:0000256" key="4">
    <source>
        <dbReference type="ARBA" id="ARBA00022763"/>
    </source>
</evidence>
<feature type="domain" description="Methylated-DNA-[protein]-cysteine S-methyltransferase DNA binding" evidence="7">
    <location>
        <begin position="15"/>
        <end position="91"/>
    </location>
</feature>
<keyword evidence="3" id="KW-0808">Transferase</keyword>
<organism evidence="8 9">
    <name type="scientific">Jilunia laotingensis</name>
    <dbReference type="NCBI Taxonomy" id="2763675"/>
    <lineage>
        <taxon>Bacteria</taxon>
        <taxon>Pseudomonadati</taxon>
        <taxon>Bacteroidota</taxon>
        <taxon>Bacteroidia</taxon>
        <taxon>Bacteroidales</taxon>
        <taxon>Bacteroidaceae</taxon>
        <taxon>Jilunia</taxon>
    </lineage>
</organism>
<evidence type="ECO:0000313" key="8">
    <source>
        <dbReference type="EMBL" id="MBC8593701.1"/>
    </source>
</evidence>
<dbReference type="Proteomes" id="UP000651085">
    <property type="component" value="Unassembled WGS sequence"/>
</dbReference>
<comment type="catalytic activity">
    <reaction evidence="6">
        <text>a 6-O-methyl-2'-deoxyguanosine in DNA + L-cysteinyl-[protein] = S-methyl-L-cysteinyl-[protein] + a 2'-deoxyguanosine in DNA</text>
        <dbReference type="Rhea" id="RHEA:24000"/>
        <dbReference type="Rhea" id="RHEA-COMP:10131"/>
        <dbReference type="Rhea" id="RHEA-COMP:10132"/>
        <dbReference type="Rhea" id="RHEA-COMP:11367"/>
        <dbReference type="Rhea" id="RHEA-COMP:11368"/>
        <dbReference type="ChEBI" id="CHEBI:29950"/>
        <dbReference type="ChEBI" id="CHEBI:82612"/>
        <dbReference type="ChEBI" id="CHEBI:85445"/>
        <dbReference type="ChEBI" id="CHEBI:85448"/>
        <dbReference type="EC" id="2.1.1.63"/>
    </reaction>
</comment>
<dbReference type="GO" id="GO:0032259">
    <property type="term" value="P:methylation"/>
    <property type="evidence" value="ECO:0007669"/>
    <property type="project" value="UniProtKB-KW"/>
</dbReference>
<comment type="caution">
    <text evidence="8">The sequence shown here is derived from an EMBL/GenBank/DDBJ whole genome shotgun (WGS) entry which is preliminary data.</text>
</comment>
<dbReference type="NCBIfam" id="TIGR00589">
    <property type="entry name" value="ogt"/>
    <property type="match status" value="1"/>
</dbReference>
<dbReference type="RefSeq" id="WP_262434807.1">
    <property type="nucleotide sequence ID" value="NZ_JACRTF010000001.1"/>
</dbReference>
<keyword evidence="9" id="KW-1185">Reference proteome</keyword>
<accession>A0A926IQD4</accession>
<dbReference type="Gene3D" id="1.10.10.10">
    <property type="entry name" value="Winged helix-like DNA-binding domain superfamily/Winged helix DNA-binding domain"/>
    <property type="match status" value="1"/>
</dbReference>
<dbReference type="PANTHER" id="PTHR42942">
    <property type="entry name" value="6-O-METHYLGUANINE DNA METHYLTRANSFERASE"/>
    <property type="match status" value="1"/>
</dbReference>
<keyword evidence="5" id="KW-0234">DNA repair</keyword>
<dbReference type="GO" id="GO:0003908">
    <property type="term" value="F:methylated-DNA-[protein]-cysteine S-methyltransferase activity"/>
    <property type="evidence" value="ECO:0007669"/>
    <property type="project" value="UniProtKB-EC"/>
</dbReference>
<evidence type="ECO:0000256" key="3">
    <source>
        <dbReference type="ARBA" id="ARBA00022679"/>
    </source>
</evidence>
<dbReference type="AlphaFoldDB" id="A0A926IQD4"/>
<dbReference type="EMBL" id="JACRTF010000001">
    <property type="protein sequence ID" value="MBC8593701.1"/>
    <property type="molecule type" value="Genomic_DNA"/>
</dbReference>
<dbReference type="InterPro" id="IPR014048">
    <property type="entry name" value="MethylDNA_cys_MeTrfase_DNA-bd"/>
</dbReference>
<evidence type="ECO:0000256" key="2">
    <source>
        <dbReference type="ARBA" id="ARBA00022603"/>
    </source>
</evidence>
<dbReference type="PROSITE" id="PS00374">
    <property type="entry name" value="MGMT"/>
    <property type="match status" value="1"/>
</dbReference>
<sequence length="111" mass="12591">MRDYKVNKEAISESFCAEVYEIVRSVPVGRVTTYGEIAALLGKPQCSRMVGKALKQVPMELDLPCHRVVNAQGRLVPGWEEQRELLLSEGVRFKKSGCVDLSVYRWKFDSL</sequence>
<name>A0A926IQD4_9BACT</name>
<dbReference type="GO" id="GO:0006281">
    <property type="term" value="P:DNA repair"/>
    <property type="evidence" value="ECO:0007669"/>
    <property type="project" value="UniProtKB-KW"/>
</dbReference>
<evidence type="ECO:0000259" key="7">
    <source>
        <dbReference type="Pfam" id="PF01035"/>
    </source>
</evidence>
<dbReference type="InterPro" id="IPR036217">
    <property type="entry name" value="MethylDNA_cys_MeTrfase_DNAb"/>
</dbReference>
<protein>
    <submittedName>
        <fullName evidence="8">MGMT family protein</fullName>
    </submittedName>
</protein>
<dbReference type="InterPro" id="IPR001497">
    <property type="entry name" value="MethylDNA_cys_MeTrfase_AS"/>
</dbReference>
<keyword evidence="2" id="KW-0489">Methyltransferase</keyword>
<dbReference type="InterPro" id="IPR052520">
    <property type="entry name" value="ATL_DNA_repair"/>
</dbReference>
<comment type="catalytic activity">
    <reaction evidence="1">
        <text>a 4-O-methyl-thymidine in DNA + L-cysteinyl-[protein] = a thymidine in DNA + S-methyl-L-cysteinyl-[protein]</text>
        <dbReference type="Rhea" id="RHEA:53428"/>
        <dbReference type="Rhea" id="RHEA-COMP:10131"/>
        <dbReference type="Rhea" id="RHEA-COMP:10132"/>
        <dbReference type="Rhea" id="RHEA-COMP:13555"/>
        <dbReference type="Rhea" id="RHEA-COMP:13556"/>
        <dbReference type="ChEBI" id="CHEBI:29950"/>
        <dbReference type="ChEBI" id="CHEBI:82612"/>
        <dbReference type="ChEBI" id="CHEBI:137386"/>
        <dbReference type="ChEBI" id="CHEBI:137387"/>
        <dbReference type="EC" id="2.1.1.63"/>
    </reaction>
</comment>
<evidence type="ECO:0000256" key="5">
    <source>
        <dbReference type="ARBA" id="ARBA00023204"/>
    </source>
</evidence>
<dbReference type="CDD" id="cd06445">
    <property type="entry name" value="ATase"/>
    <property type="match status" value="1"/>
</dbReference>
<evidence type="ECO:0000256" key="6">
    <source>
        <dbReference type="ARBA" id="ARBA00049348"/>
    </source>
</evidence>
<gene>
    <name evidence="8" type="ORF">H8744_10680</name>
</gene>
<dbReference type="InterPro" id="IPR036388">
    <property type="entry name" value="WH-like_DNA-bd_sf"/>
</dbReference>
<dbReference type="PANTHER" id="PTHR42942:SF1">
    <property type="entry name" value="ALKYLTRANSFERASE-LIKE PROTEIN 1"/>
    <property type="match status" value="1"/>
</dbReference>
<reference evidence="8" key="1">
    <citation type="submission" date="2020-08" db="EMBL/GenBank/DDBJ databases">
        <title>Genome public.</title>
        <authorList>
            <person name="Liu C."/>
            <person name="Sun Q."/>
        </authorList>
    </citation>
    <scope>NUCLEOTIDE SEQUENCE</scope>
    <source>
        <strain evidence="8">N12</strain>
    </source>
</reference>
<dbReference type="Pfam" id="PF01035">
    <property type="entry name" value="DNA_binding_1"/>
    <property type="match status" value="1"/>
</dbReference>
<evidence type="ECO:0000256" key="1">
    <source>
        <dbReference type="ARBA" id="ARBA00001286"/>
    </source>
</evidence>
<keyword evidence="4" id="KW-0227">DNA damage</keyword>